<dbReference type="OrthoDB" id="905812at2"/>
<dbReference type="Proteomes" id="UP000267223">
    <property type="component" value="Unassembled WGS sequence"/>
</dbReference>
<protein>
    <recommendedName>
        <fullName evidence="6">Outer membrane protein beta-barrel domain-containing protein</fullName>
    </recommendedName>
</protein>
<dbReference type="EMBL" id="RJJR01000015">
    <property type="protein sequence ID" value="RNI33980.1"/>
    <property type="molecule type" value="Genomic_DNA"/>
</dbReference>
<sequence>MKLLFFFALILTFFESQAQSNISGVMEDSLDRKLDNVNVLLLRASDSGLVKGMLTDASGSFLFRNIQTGNYFIKSSFTGLNPYNSETFFISAGNDKNVGVIHLYLKTQQLDEVKVAAKKPLLEQKIDRLIINVENSITSAGSTALEILERSPGVIVDHQNNVISLSGKDGVQLMINGKMSHLPVSAVVEMLSGMNSANIEKIELITTPPASFDAGGNAGYINIVLKENNNVGTNGSYNLSLGYGKGLVSGAGINFNHRKDKLNIYGDISYSRIKGPIGFEGYSKIQNKGNVFEKYNTMDRTDTTIQINARLGLDYQINNRTVVGMLVTGNKRHFTQAEQTQSSLIKNGVPDTLTTYSNHELNDWINYGINLNSSHSFKENTNLTLNLDYIHYKNNQPVNYFASNYDGTGKFIYNLATRSGKLTYMEFLVGALDYNAKLGKKISMESGLKQTVSGFKNDVSFERLEQPSWIKDEALSAKYKLNENYSAAYVSVDVSLNKKTDAKLGLRYEYTNSNLGTETIKNIVDRHYGNLFPTVFLSHTLNENNKINFSFNTRINRPAFTDLAPFTYYLDSKTELTGNPALQPSFTNTIKGDYIFKSYLFSISYSVEKKAITGFQAEIDSARLITILTPRNLENQKIISAIISLPVTVNEWWTMQFNITGLWQQVNAIYQKDAVRLNSGNINIYGSQQFKLPKKFTLELSGFYQSKSLSGLAIVKPLGMLNMGLKKKLGQKSSLDFNASNILNSMKYRTSINLPEQNLVSTFNLNFSRPTFKVTFTHNFGKEKLKGKRERSTGAEEEKGRVNNN</sequence>
<comment type="caution">
    <text evidence="7">The sequence shown here is derived from an EMBL/GenBank/DDBJ whole genome shotgun (WGS) entry which is preliminary data.</text>
</comment>
<feature type="domain" description="Outer membrane protein beta-barrel" evidence="6">
    <location>
        <begin position="375"/>
        <end position="776"/>
    </location>
</feature>
<keyword evidence="2" id="KW-0472">Membrane</keyword>
<reference evidence="7 8" key="1">
    <citation type="submission" date="2018-11" db="EMBL/GenBank/DDBJ databases">
        <title>Draft genome sequence of Ferruginibacter sp. BO-59.</title>
        <authorList>
            <person name="Im W.T."/>
        </authorList>
    </citation>
    <scope>NUCLEOTIDE SEQUENCE [LARGE SCALE GENOMIC DNA]</scope>
    <source>
        <strain evidence="7 8">BO-59</strain>
    </source>
</reference>
<gene>
    <name evidence="7" type="ORF">EFY79_16860</name>
</gene>
<dbReference type="PANTHER" id="PTHR40980">
    <property type="entry name" value="PLUG DOMAIN-CONTAINING PROTEIN"/>
    <property type="match status" value="1"/>
</dbReference>
<organism evidence="7 8">
    <name type="scientific">Hanamia caeni</name>
    <dbReference type="NCBI Taxonomy" id="2294116"/>
    <lineage>
        <taxon>Bacteria</taxon>
        <taxon>Pseudomonadati</taxon>
        <taxon>Bacteroidota</taxon>
        <taxon>Chitinophagia</taxon>
        <taxon>Chitinophagales</taxon>
        <taxon>Chitinophagaceae</taxon>
        <taxon>Hanamia</taxon>
    </lineage>
</organism>
<feature type="chain" id="PRO_5018157700" description="Outer membrane protein beta-barrel domain-containing protein" evidence="5">
    <location>
        <begin position="19"/>
        <end position="805"/>
    </location>
</feature>
<evidence type="ECO:0000313" key="7">
    <source>
        <dbReference type="EMBL" id="RNI33980.1"/>
    </source>
</evidence>
<dbReference type="AlphaFoldDB" id="A0A3M9N848"/>
<dbReference type="InterPro" id="IPR041700">
    <property type="entry name" value="OMP_b-brl_3"/>
</dbReference>
<dbReference type="PANTHER" id="PTHR40980:SF4">
    <property type="entry name" value="TONB-DEPENDENT RECEPTOR-LIKE BETA-BARREL DOMAIN-CONTAINING PROTEIN"/>
    <property type="match status" value="1"/>
</dbReference>
<evidence type="ECO:0000256" key="4">
    <source>
        <dbReference type="SAM" id="MobiDB-lite"/>
    </source>
</evidence>
<evidence type="ECO:0000259" key="6">
    <source>
        <dbReference type="Pfam" id="PF14905"/>
    </source>
</evidence>
<dbReference type="Pfam" id="PF13620">
    <property type="entry name" value="CarboxypepD_reg"/>
    <property type="match status" value="1"/>
</dbReference>
<evidence type="ECO:0000256" key="1">
    <source>
        <dbReference type="ARBA" id="ARBA00004442"/>
    </source>
</evidence>
<feature type="signal peptide" evidence="5">
    <location>
        <begin position="1"/>
        <end position="18"/>
    </location>
</feature>
<dbReference type="Pfam" id="PF14905">
    <property type="entry name" value="OMP_b-brl_3"/>
    <property type="match status" value="1"/>
</dbReference>
<proteinExistence type="predicted"/>
<feature type="region of interest" description="Disordered" evidence="4">
    <location>
        <begin position="783"/>
        <end position="805"/>
    </location>
</feature>
<evidence type="ECO:0000313" key="8">
    <source>
        <dbReference type="Proteomes" id="UP000267223"/>
    </source>
</evidence>
<dbReference type="SUPFAM" id="SSF56935">
    <property type="entry name" value="Porins"/>
    <property type="match status" value="1"/>
</dbReference>
<dbReference type="GO" id="GO:0009279">
    <property type="term" value="C:cell outer membrane"/>
    <property type="evidence" value="ECO:0007669"/>
    <property type="project" value="UniProtKB-SubCell"/>
</dbReference>
<dbReference type="SUPFAM" id="SSF49478">
    <property type="entry name" value="Cna protein B-type domain"/>
    <property type="match status" value="1"/>
</dbReference>
<keyword evidence="3" id="KW-0998">Cell outer membrane</keyword>
<evidence type="ECO:0000256" key="3">
    <source>
        <dbReference type="ARBA" id="ARBA00023237"/>
    </source>
</evidence>
<evidence type="ECO:0000256" key="5">
    <source>
        <dbReference type="SAM" id="SignalP"/>
    </source>
</evidence>
<comment type="subcellular location">
    <subcellularLocation>
        <location evidence="1">Cell outer membrane</location>
    </subcellularLocation>
</comment>
<accession>A0A3M9N848</accession>
<evidence type="ECO:0000256" key="2">
    <source>
        <dbReference type="ARBA" id="ARBA00023136"/>
    </source>
</evidence>
<name>A0A3M9N848_9BACT</name>
<dbReference type="RefSeq" id="WP_123121920.1">
    <property type="nucleotide sequence ID" value="NZ_RJJR01000015.1"/>
</dbReference>
<keyword evidence="5" id="KW-0732">Signal</keyword>
<dbReference type="InterPro" id="IPR036942">
    <property type="entry name" value="Beta-barrel_TonB_sf"/>
</dbReference>
<dbReference type="Gene3D" id="2.40.170.20">
    <property type="entry name" value="TonB-dependent receptor, beta-barrel domain"/>
    <property type="match status" value="1"/>
</dbReference>
<keyword evidence="8" id="KW-1185">Reference proteome</keyword>